<dbReference type="OrthoDB" id="2256928at2759"/>
<keyword evidence="1" id="KW-0175">Coiled coil</keyword>
<evidence type="ECO:0000313" key="4">
    <source>
        <dbReference type="Proteomes" id="UP000716291"/>
    </source>
</evidence>
<name>A0A9P7BRZ7_RHIOR</name>
<dbReference type="Proteomes" id="UP000716291">
    <property type="component" value="Unassembled WGS sequence"/>
</dbReference>
<dbReference type="AlphaFoldDB" id="A0A9P7BRZ7"/>
<evidence type="ECO:0000256" key="2">
    <source>
        <dbReference type="SAM" id="MobiDB-lite"/>
    </source>
</evidence>
<protein>
    <submittedName>
        <fullName evidence="3">Uncharacterized protein</fullName>
    </submittedName>
</protein>
<feature type="region of interest" description="Disordered" evidence="2">
    <location>
        <begin position="204"/>
        <end position="239"/>
    </location>
</feature>
<organism evidence="3 4">
    <name type="scientific">Rhizopus oryzae</name>
    <name type="common">Mucormycosis agent</name>
    <name type="synonym">Rhizopus arrhizus var. delemar</name>
    <dbReference type="NCBI Taxonomy" id="64495"/>
    <lineage>
        <taxon>Eukaryota</taxon>
        <taxon>Fungi</taxon>
        <taxon>Fungi incertae sedis</taxon>
        <taxon>Mucoromycota</taxon>
        <taxon>Mucoromycotina</taxon>
        <taxon>Mucoromycetes</taxon>
        <taxon>Mucorales</taxon>
        <taxon>Mucorineae</taxon>
        <taxon>Rhizopodaceae</taxon>
        <taxon>Rhizopus</taxon>
    </lineage>
</organism>
<evidence type="ECO:0000256" key="1">
    <source>
        <dbReference type="SAM" id="Coils"/>
    </source>
</evidence>
<comment type="caution">
    <text evidence="3">The sequence shown here is derived from an EMBL/GenBank/DDBJ whole genome shotgun (WGS) entry which is preliminary data.</text>
</comment>
<evidence type="ECO:0000313" key="3">
    <source>
        <dbReference type="EMBL" id="KAG1308533.1"/>
    </source>
</evidence>
<reference evidence="3" key="1">
    <citation type="journal article" date="2020" name="Microb. Genom.">
        <title>Genetic diversity of clinical and environmental Mucorales isolates obtained from an investigation of mucormycosis cases among solid organ transplant recipients.</title>
        <authorList>
            <person name="Nguyen M.H."/>
            <person name="Kaul D."/>
            <person name="Muto C."/>
            <person name="Cheng S.J."/>
            <person name="Richter R.A."/>
            <person name="Bruno V.M."/>
            <person name="Liu G."/>
            <person name="Beyhan S."/>
            <person name="Sundermann A.J."/>
            <person name="Mounaud S."/>
            <person name="Pasculle A.W."/>
            <person name="Nierman W.C."/>
            <person name="Driscoll E."/>
            <person name="Cumbie R."/>
            <person name="Clancy C.J."/>
            <person name="Dupont C.L."/>
        </authorList>
    </citation>
    <scope>NUCLEOTIDE SEQUENCE</scope>
    <source>
        <strain evidence="3">GL11</strain>
    </source>
</reference>
<feature type="region of interest" description="Disordered" evidence="2">
    <location>
        <begin position="441"/>
        <end position="470"/>
    </location>
</feature>
<feature type="coiled-coil region" evidence="1">
    <location>
        <begin position="482"/>
        <end position="555"/>
    </location>
</feature>
<proteinExistence type="predicted"/>
<gene>
    <name evidence="3" type="ORF">G6F64_005972</name>
</gene>
<keyword evidence="4" id="KW-1185">Reference proteome</keyword>
<dbReference type="EMBL" id="JAANQT010000765">
    <property type="protein sequence ID" value="KAG1308533.1"/>
    <property type="molecule type" value="Genomic_DNA"/>
</dbReference>
<sequence>MSTSSQHQSTMITQGLDILPRVNLNRKVNESTNMINNDEGLHPTDSDNKDYLFENESQEIQVPSLLLNPKINEEYHAYSDDNFYHPTSIEGIKQEESNDLNDVSAEEAIYTASIISKRTKKIRKSSQPDSILHALAPPSHILKARRLSKNNQDESPTGEMKRKRSIVTDYQKELVNHSAVSPRFMTLRKLSEVTALPSQTFSPLNNINQDVPPVPRLPSSHLTPASSPPPSVATLPNTNPVKRELDQDLLLPSGIDSIIEAQLQHHLGQLVWRVSENHVEACRFWDEQKNQVFGFASTMISHIEHEMQQKLDNLINAKKDTVTMKQELEWHQQQLAEKNCQLHELETLRIRNSELEKQHEIDVAIIKSQQLDKEKLENRLQKYEEEGKNTLNEKFQMRLYDLKAQNKQLKIHVARIEQVNRRLNQQVEEYKAKIEIKKEQKEENTLSLKRKSMSDSASASNDKQKKQEHSDVITWAEIMESEDEAKKAVEQWTKKYKDLEQTHKSVVLQLEKEQETNQNCLTEKEQEIRQLKQVENIHRAQLDCLQSELKKAQQQQIKSSKHCSCCRYLKQASSRASAREQSFIAQDGYLTFTAEINGRLSKYSVKIPKEQVHVSKRPSLNPNAPSWRQL</sequence>
<accession>A0A9P7BRZ7</accession>